<dbReference type="EMBL" id="JBHSHP010000021">
    <property type="protein sequence ID" value="MFC4754821.1"/>
    <property type="molecule type" value="Genomic_DNA"/>
</dbReference>
<reference evidence="3" key="1">
    <citation type="journal article" date="2019" name="Int. J. Syst. Evol. Microbiol.">
        <title>The Global Catalogue of Microorganisms (GCM) 10K type strain sequencing project: providing services to taxonomists for standard genome sequencing and annotation.</title>
        <authorList>
            <consortium name="The Broad Institute Genomics Platform"/>
            <consortium name="The Broad Institute Genome Sequencing Center for Infectious Disease"/>
            <person name="Wu L."/>
            <person name="Ma J."/>
        </authorList>
    </citation>
    <scope>NUCLEOTIDE SEQUENCE [LARGE SCALE GENOMIC DNA]</scope>
    <source>
        <strain evidence="3">JCM 11882</strain>
    </source>
</reference>
<name>A0ABV9PTW2_9ACTN</name>
<proteinExistence type="predicted"/>
<dbReference type="RefSeq" id="WP_344993722.1">
    <property type="nucleotide sequence ID" value="NZ_BAABCD010000022.1"/>
</dbReference>
<protein>
    <recommendedName>
        <fullName evidence="4">Chemotaxis protein CheZ</fullName>
    </recommendedName>
</protein>
<keyword evidence="3" id="KW-1185">Reference proteome</keyword>
<feature type="compositionally biased region" description="Basic and acidic residues" evidence="1">
    <location>
        <begin position="11"/>
        <end position="29"/>
    </location>
</feature>
<sequence>MTSPDQPDPGEPDRPGSPDRSDRAERSGRPDGLGPTSPGHNLHTTYGHPGPGEAPGLARELLDEAQQVEEMIEDVVRDVRAIAQRISWATDRRRAALYAPALLAGRDVLASLLEDLSAIAHCVEALSTALGPLTDHDEPDAAGARIALSAVRRIVETAGDQGREHAHIGRLATDRVSDFAEFEMLYQQITRDLGRRHLAAVDARMPRFAEVERNLVTERASAMLVDVRRRREELGVGDGRDDRGDDDTDFVI</sequence>
<gene>
    <name evidence="2" type="ORF">ACFO7U_08510</name>
</gene>
<accession>A0ABV9PTW2</accession>
<evidence type="ECO:0000256" key="1">
    <source>
        <dbReference type="SAM" id="MobiDB-lite"/>
    </source>
</evidence>
<evidence type="ECO:0000313" key="3">
    <source>
        <dbReference type="Proteomes" id="UP001595836"/>
    </source>
</evidence>
<dbReference type="Proteomes" id="UP001595836">
    <property type="component" value="Unassembled WGS sequence"/>
</dbReference>
<feature type="region of interest" description="Disordered" evidence="1">
    <location>
        <begin position="1"/>
        <end position="56"/>
    </location>
</feature>
<evidence type="ECO:0008006" key="4">
    <source>
        <dbReference type="Google" id="ProtNLM"/>
    </source>
</evidence>
<comment type="caution">
    <text evidence="2">The sequence shown here is derived from an EMBL/GenBank/DDBJ whole genome shotgun (WGS) entry which is preliminary data.</text>
</comment>
<evidence type="ECO:0000313" key="2">
    <source>
        <dbReference type="EMBL" id="MFC4754821.1"/>
    </source>
</evidence>
<organism evidence="2 3">
    <name type="scientific">Dietzia aurantiaca</name>
    <dbReference type="NCBI Taxonomy" id="983873"/>
    <lineage>
        <taxon>Bacteria</taxon>
        <taxon>Bacillati</taxon>
        <taxon>Actinomycetota</taxon>
        <taxon>Actinomycetes</taxon>
        <taxon>Mycobacteriales</taxon>
        <taxon>Dietziaceae</taxon>
        <taxon>Dietzia</taxon>
    </lineage>
</organism>